<dbReference type="Pfam" id="PF00041">
    <property type="entry name" value="fn3"/>
    <property type="match status" value="1"/>
</dbReference>
<evidence type="ECO:0000256" key="2">
    <source>
        <dbReference type="SAM" id="Phobius"/>
    </source>
</evidence>
<evidence type="ECO:0000259" key="4">
    <source>
        <dbReference type="PROSITE" id="PS50853"/>
    </source>
</evidence>
<dbReference type="Gene3D" id="2.60.40.10">
    <property type="entry name" value="Immunoglobulins"/>
    <property type="match status" value="1"/>
</dbReference>
<dbReference type="SUPFAM" id="SSF49265">
    <property type="entry name" value="Fibronectin type III"/>
    <property type="match status" value="1"/>
</dbReference>
<keyword evidence="3" id="KW-0732">Signal</keyword>
<dbReference type="SMART" id="SM00060">
    <property type="entry name" value="FN3"/>
    <property type="match status" value="1"/>
</dbReference>
<sequence length="476" mass="50931">MKSTGSAMIFLLFLIVLPNSRCEEAPPIPNNTSGVRLYLPFKSRELQTYSIISAEMFYDKDHSTTDTSSDGIVDALWCQSSDPEAVGTWYFPNDTEVPAFDGEFGNDSAPRPVFAKSFDGQVALARREGLLGYEGLYKCVIPDEDGVNQTLVAGIYRTRLYKANEGPRLSSAVTYNLISVLPLHASLNFNVTRSPPTYLNCTVNDTISLSFSRTVLDGPSSVTGVSVAVTERYAGRYEFIVSNNRVTDSEANGIVAAIGDSRSLTIGVAEAPTGLAVMLTGSTTVQVSWSHAGTTSHRYEVFQVHNNRTQSVFNTSMDTVANIKGLTQGESYTFFVIAISLNTSSGILLPSEHSVPVSISIPSNKPSTTSTSSTLMRSSMTLTPSLVSTRLSSSSQVVSTMSPSISQFPSNSPQPSVVRPTPGNVDDPDISSVGLTAGALVISLLSLTLLVLIVVHISGIVAIRKTKPKEVRGTGI</sequence>
<evidence type="ECO:0000256" key="1">
    <source>
        <dbReference type="SAM" id="MobiDB-lite"/>
    </source>
</evidence>
<reference evidence="5" key="1">
    <citation type="submission" date="2017-05" db="UniProtKB">
        <authorList>
            <consortium name="EnsemblMetazoa"/>
        </authorList>
    </citation>
    <scope>IDENTIFICATION</scope>
</reference>
<keyword evidence="2" id="KW-0472">Membrane</keyword>
<feature type="transmembrane region" description="Helical" evidence="2">
    <location>
        <begin position="437"/>
        <end position="463"/>
    </location>
</feature>
<dbReference type="CDD" id="cd00063">
    <property type="entry name" value="FN3"/>
    <property type="match status" value="1"/>
</dbReference>
<accession>A0A1X7VTB6</accession>
<protein>
    <recommendedName>
        <fullName evidence="4">Fibronectin type-III domain-containing protein</fullName>
    </recommendedName>
</protein>
<organism evidence="5">
    <name type="scientific">Amphimedon queenslandica</name>
    <name type="common">Sponge</name>
    <dbReference type="NCBI Taxonomy" id="400682"/>
    <lineage>
        <taxon>Eukaryota</taxon>
        <taxon>Metazoa</taxon>
        <taxon>Porifera</taxon>
        <taxon>Demospongiae</taxon>
        <taxon>Heteroscleromorpha</taxon>
        <taxon>Haplosclerida</taxon>
        <taxon>Niphatidae</taxon>
        <taxon>Amphimedon</taxon>
    </lineage>
</organism>
<dbReference type="AlphaFoldDB" id="A0A1X7VTB6"/>
<keyword evidence="2" id="KW-1133">Transmembrane helix</keyword>
<dbReference type="InterPro" id="IPR013783">
    <property type="entry name" value="Ig-like_fold"/>
</dbReference>
<dbReference type="InParanoid" id="A0A1X7VTB6"/>
<dbReference type="EnsemblMetazoa" id="Aqu2.1.42658_001">
    <property type="protein sequence ID" value="Aqu2.1.42658_001"/>
    <property type="gene ID" value="Aqu2.1.42658"/>
</dbReference>
<keyword evidence="2" id="KW-0812">Transmembrane</keyword>
<evidence type="ECO:0000313" key="5">
    <source>
        <dbReference type="EnsemblMetazoa" id="Aqu2.1.42658_001"/>
    </source>
</evidence>
<dbReference type="PROSITE" id="PS50853">
    <property type="entry name" value="FN3"/>
    <property type="match status" value="1"/>
</dbReference>
<feature type="chain" id="PRO_5012688395" description="Fibronectin type-III domain-containing protein" evidence="3">
    <location>
        <begin position="23"/>
        <end position="476"/>
    </location>
</feature>
<feature type="domain" description="Fibronectin type-III" evidence="4">
    <location>
        <begin position="271"/>
        <end position="364"/>
    </location>
</feature>
<proteinExistence type="predicted"/>
<dbReference type="InterPro" id="IPR003961">
    <property type="entry name" value="FN3_dom"/>
</dbReference>
<feature type="signal peptide" evidence="3">
    <location>
        <begin position="1"/>
        <end position="22"/>
    </location>
</feature>
<name>A0A1X7VTB6_AMPQE</name>
<dbReference type="InterPro" id="IPR036116">
    <property type="entry name" value="FN3_sf"/>
</dbReference>
<evidence type="ECO:0000256" key="3">
    <source>
        <dbReference type="SAM" id="SignalP"/>
    </source>
</evidence>
<feature type="region of interest" description="Disordered" evidence="1">
    <location>
        <begin position="402"/>
        <end position="423"/>
    </location>
</feature>